<evidence type="ECO:0000256" key="1">
    <source>
        <dbReference type="ARBA" id="ARBA00022679"/>
    </source>
</evidence>
<evidence type="ECO:0000313" key="4">
    <source>
        <dbReference type="EMBL" id="CAG8486888.1"/>
    </source>
</evidence>
<evidence type="ECO:0000256" key="3">
    <source>
        <dbReference type="ARBA" id="ARBA00023277"/>
    </source>
</evidence>
<protein>
    <submittedName>
        <fullName evidence="4">9893_t:CDS:1</fullName>
    </submittedName>
</protein>
<keyword evidence="2" id="KW-0294">Fucose metabolism</keyword>
<accession>A0A9N8ZBS5</accession>
<dbReference type="AlphaFoldDB" id="A0A9N8ZBS5"/>
<organism evidence="4 5">
    <name type="scientific">Dentiscutata erythropus</name>
    <dbReference type="NCBI Taxonomy" id="1348616"/>
    <lineage>
        <taxon>Eukaryota</taxon>
        <taxon>Fungi</taxon>
        <taxon>Fungi incertae sedis</taxon>
        <taxon>Mucoromycota</taxon>
        <taxon>Glomeromycotina</taxon>
        <taxon>Glomeromycetes</taxon>
        <taxon>Diversisporales</taxon>
        <taxon>Gigasporaceae</taxon>
        <taxon>Dentiscutata</taxon>
    </lineage>
</organism>
<dbReference type="GO" id="GO:0016740">
    <property type="term" value="F:transferase activity"/>
    <property type="evidence" value="ECO:0007669"/>
    <property type="project" value="UniProtKB-KW"/>
</dbReference>
<dbReference type="Gene3D" id="3.40.50.11350">
    <property type="match status" value="1"/>
</dbReference>
<dbReference type="GO" id="GO:0006004">
    <property type="term" value="P:fucose metabolic process"/>
    <property type="evidence" value="ECO:0007669"/>
    <property type="project" value="UniProtKB-KW"/>
</dbReference>
<comment type="caution">
    <text evidence="4">The sequence shown here is derived from an EMBL/GenBank/DDBJ whole genome shotgun (WGS) entry which is preliminary data.</text>
</comment>
<dbReference type="OrthoDB" id="1882547at2759"/>
<dbReference type="Pfam" id="PF10250">
    <property type="entry name" value="O-FucT"/>
    <property type="match status" value="1"/>
</dbReference>
<evidence type="ECO:0000313" key="5">
    <source>
        <dbReference type="Proteomes" id="UP000789405"/>
    </source>
</evidence>
<dbReference type="Proteomes" id="UP000789405">
    <property type="component" value="Unassembled WGS sequence"/>
</dbReference>
<keyword evidence="5" id="KW-1185">Reference proteome</keyword>
<dbReference type="CDD" id="cd11296">
    <property type="entry name" value="O-FucT_like"/>
    <property type="match status" value="1"/>
</dbReference>
<keyword evidence="1" id="KW-0808">Transferase</keyword>
<gene>
    <name evidence="4" type="ORF">DERYTH_LOCUS2211</name>
</gene>
<dbReference type="InterPro" id="IPR019378">
    <property type="entry name" value="GDP-Fuc_O-FucTrfase"/>
</dbReference>
<name>A0A9N8ZBS5_9GLOM</name>
<keyword evidence="3" id="KW-0119">Carbohydrate metabolism</keyword>
<evidence type="ECO:0000256" key="2">
    <source>
        <dbReference type="ARBA" id="ARBA00023253"/>
    </source>
</evidence>
<dbReference type="EMBL" id="CAJVPY010000678">
    <property type="protein sequence ID" value="CAG8486888.1"/>
    <property type="molecule type" value="Genomic_DNA"/>
</dbReference>
<sequence length="315" mass="36754">MPSIIVSKKISFYRLEILYQKLNSKFDMMNWDDILDFIPLKDYVPVMNRGLNFDLETLKRTLKIPDTGSGNYSEKDIHYIRGGRRYGIEFFDTIDTDEKLQRYSKKFYISDLIKRNETLLHFGSLHGSNRIILKQPENIEFLRKVMKDLRFKHPILMDSVKRIIDELGGPRSFIGVHIRTGDGVFKNRKNKIINDIFDKMSNYSNSHNLTNNFLRKPLPNNASKNVLKCLERPESLVIYIATDEPKPKEAFESNLNSCIFVLSDFNDHLKPLNNLKFTPFFKSLVDLLVVSNGVEFIGTRRSTFSKLAKAIHEYQ</sequence>
<reference evidence="4" key="1">
    <citation type="submission" date="2021-06" db="EMBL/GenBank/DDBJ databases">
        <authorList>
            <person name="Kallberg Y."/>
            <person name="Tangrot J."/>
            <person name="Rosling A."/>
        </authorList>
    </citation>
    <scope>NUCLEOTIDE SEQUENCE</scope>
    <source>
        <strain evidence="4">MA453B</strain>
    </source>
</reference>
<proteinExistence type="predicted"/>